<sequence length="117" mass="12595">MLTDIRTDLYYLLRHPWDKSRGGAQFKRHDTCASIPEVGGALARACALIGLAAALRARAAAPASPICLRWSRFQPASISDYTIGSDGGLTSDIYLGRRPSPGPIHLLVPASVLCMFL</sequence>
<reference evidence="2" key="1">
    <citation type="journal article" date="2015" name="Nat. Genet.">
        <title>The genome and transcriptome of the zoonotic hookworm Ancylostoma ceylanicum identify infection-specific gene families.</title>
        <authorList>
            <person name="Schwarz E.M."/>
            <person name="Hu Y."/>
            <person name="Antoshechkin I."/>
            <person name="Miller M.M."/>
            <person name="Sternberg P.W."/>
            <person name="Aroian R.V."/>
        </authorList>
    </citation>
    <scope>NUCLEOTIDE SEQUENCE</scope>
    <source>
        <strain evidence="2">HY135</strain>
    </source>
</reference>
<organism evidence="1 2">
    <name type="scientific">Ancylostoma ceylanicum</name>
    <dbReference type="NCBI Taxonomy" id="53326"/>
    <lineage>
        <taxon>Eukaryota</taxon>
        <taxon>Metazoa</taxon>
        <taxon>Ecdysozoa</taxon>
        <taxon>Nematoda</taxon>
        <taxon>Chromadorea</taxon>
        <taxon>Rhabditida</taxon>
        <taxon>Rhabditina</taxon>
        <taxon>Rhabditomorpha</taxon>
        <taxon>Strongyloidea</taxon>
        <taxon>Ancylostomatidae</taxon>
        <taxon>Ancylostomatinae</taxon>
        <taxon>Ancylostoma</taxon>
    </lineage>
</organism>
<keyword evidence="2" id="KW-1185">Reference proteome</keyword>
<dbReference type="Proteomes" id="UP000024635">
    <property type="component" value="Unassembled WGS sequence"/>
</dbReference>
<dbReference type="AlphaFoldDB" id="A0A016RWL3"/>
<proteinExistence type="predicted"/>
<accession>A0A016RWL3</accession>
<evidence type="ECO:0000313" key="1">
    <source>
        <dbReference type="EMBL" id="EYB82477.1"/>
    </source>
</evidence>
<comment type="caution">
    <text evidence="1">The sequence shown here is derived from an EMBL/GenBank/DDBJ whole genome shotgun (WGS) entry which is preliminary data.</text>
</comment>
<evidence type="ECO:0000313" key="2">
    <source>
        <dbReference type="Proteomes" id="UP000024635"/>
    </source>
</evidence>
<dbReference type="EMBL" id="JARK01001695">
    <property type="protein sequence ID" value="EYB82477.1"/>
    <property type="molecule type" value="Genomic_DNA"/>
</dbReference>
<protein>
    <submittedName>
        <fullName evidence="1">Uncharacterized protein</fullName>
    </submittedName>
</protein>
<name>A0A016RWL3_9BILA</name>
<gene>
    <name evidence="1" type="primary">Acey_s0359.g3428</name>
    <name evidence="1" type="ORF">Y032_0359g3428</name>
</gene>